<dbReference type="OrthoDB" id="5594417at2759"/>
<dbReference type="AlphaFoldDB" id="A0A059DD04"/>
<dbReference type="Gramene" id="KCW88115">
    <property type="protein sequence ID" value="KCW88115"/>
    <property type="gene ID" value="EUGRSUZ_A00512"/>
</dbReference>
<keyword evidence="2" id="KW-0539">Nucleus</keyword>
<dbReference type="InParanoid" id="A0A059DD04"/>
<dbReference type="InterPro" id="IPR040319">
    <property type="entry name" value="LSD1-like"/>
</dbReference>
<evidence type="ECO:0000256" key="2">
    <source>
        <dbReference type="ARBA" id="ARBA00023242"/>
    </source>
</evidence>
<dbReference type="OMA" id="PGMDIAH"/>
<evidence type="ECO:0000256" key="3">
    <source>
        <dbReference type="SAM" id="MobiDB-lite"/>
    </source>
</evidence>
<dbReference type="PANTHER" id="PTHR31747">
    <property type="entry name" value="PROTEIN LSD1"/>
    <property type="match status" value="1"/>
</dbReference>
<feature type="compositionally biased region" description="Low complexity" evidence="3">
    <location>
        <begin position="133"/>
        <end position="152"/>
    </location>
</feature>
<feature type="domain" description="Zinc finger LSD1-type" evidence="4">
    <location>
        <begin position="7"/>
        <end position="31"/>
    </location>
</feature>
<dbReference type="KEGG" id="egr:104420493"/>
<dbReference type="eggNOG" id="ENOG502QQTC">
    <property type="taxonomic scope" value="Eukaryota"/>
</dbReference>
<dbReference type="Pfam" id="PF06943">
    <property type="entry name" value="zf-LSD1"/>
    <property type="match status" value="3"/>
</dbReference>
<evidence type="ECO:0000256" key="1">
    <source>
        <dbReference type="ARBA" id="ARBA00004123"/>
    </source>
</evidence>
<dbReference type="PANTHER" id="PTHR31747:SF3">
    <property type="entry name" value="PROTEIN LSD1"/>
    <property type="match status" value="1"/>
</dbReference>
<feature type="domain" description="Zinc finger LSD1-type" evidence="4">
    <location>
        <begin position="49"/>
        <end position="73"/>
    </location>
</feature>
<protein>
    <recommendedName>
        <fullName evidence="4">Zinc finger LSD1-type domain-containing protein</fullName>
    </recommendedName>
</protein>
<dbReference type="FunCoup" id="A0A059DD04">
    <property type="interactions" value="667"/>
</dbReference>
<name>A0A059DD04_EUCGR</name>
<reference evidence="5" key="1">
    <citation type="submission" date="2013-07" db="EMBL/GenBank/DDBJ databases">
        <title>The genome of Eucalyptus grandis.</title>
        <authorList>
            <person name="Schmutz J."/>
            <person name="Hayes R."/>
            <person name="Myburg A."/>
            <person name="Tuskan G."/>
            <person name="Grattapaglia D."/>
            <person name="Rokhsar D.S."/>
        </authorList>
    </citation>
    <scope>NUCLEOTIDE SEQUENCE</scope>
    <source>
        <tissue evidence="5">Leaf extractions</tissue>
    </source>
</reference>
<gene>
    <name evidence="5" type="ORF">EUGRSUZ_A00512</name>
</gene>
<dbReference type="EMBL" id="KK198753">
    <property type="protein sequence ID" value="KCW88115.1"/>
    <property type="molecule type" value="Genomic_DNA"/>
</dbReference>
<dbReference type="InterPro" id="IPR005735">
    <property type="entry name" value="Znf_LSD1"/>
</dbReference>
<evidence type="ECO:0000313" key="5">
    <source>
        <dbReference type="EMBL" id="KCW88115.1"/>
    </source>
</evidence>
<dbReference type="NCBIfam" id="TIGR01053">
    <property type="entry name" value="LSD1"/>
    <property type="match status" value="3"/>
</dbReference>
<proteinExistence type="predicted"/>
<sequence>MQSQLVCNGCRSILLYPRGATNVCCALCNTITSVPSPAYVGADMAQLICGGCRTLLMYTRGATSVRCSCCHTVNLAPVTPASNQYAHVNCGNCRTMLMYPSGAPSVKCAICQFITNVGAGNPRVSVPPQRIDGPPSGTTPSTSTSMPQSTQTVVVENPMSVDESGKLVTNVVVGVTTEKR</sequence>
<dbReference type="STRING" id="71139.A0A059DD04"/>
<feature type="domain" description="Zinc finger LSD1-type" evidence="4">
    <location>
        <begin position="90"/>
        <end position="114"/>
    </location>
</feature>
<organism evidence="5">
    <name type="scientific">Eucalyptus grandis</name>
    <name type="common">Flooded gum</name>
    <dbReference type="NCBI Taxonomy" id="71139"/>
    <lineage>
        <taxon>Eukaryota</taxon>
        <taxon>Viridiplantae</taxon>
        <taxon>Streptophyta</taxon>
        <taxon>Embryophyta</taxon>
        <taxon>Tracheophyta</taxon>
        <taxon>Spermatophyta</taxon>
        <taxon>Magnoliopsida</taxon>
        <taxon>eudicotyledons</taxon>
        <taxon>Gunneridae</taxon>
        <taxon>Pentapetalae</taxon>
        <taxon>rosids</taxon>
        <taxon>malvids</taxon>
        <taxon>Myrtales</taxon>
        <taxon>Myrtaceae</taxon>
        <taxon>Myrtoideae</taxon>
        <taxon>Eucalypteae</taxon>
        <taxon>Eucalyptus</taxon>
    </lineage>
</organism>
<accession>A0A059DD04</accession>
<feature type="region of interest" description="Disordered" evidence="3">
    <location>
        <begin position="123"/>
        <end position="152"/>
    </location>
</feature>
<dbReference type="GO" id="GO:0005634">
    <property type="term" value="C:nucleus"/>
    <property type="evidence" value="ECO:0007669"/>
    <property type="project" value="UniProtKB-SubCell"/>
</dbReference>
<evidence type="ECO:0000259" key="4">
    <source>
        <dbReference type="Pfam" id="PF06943"/>
    </source>
</evidence>
<comment type="subcellular location">
    <subcellularLocation>
        <location evidence="1">Nucleus</location>
    </subcellularLocation>
</comment>